<dbReference type="SUPFAM" id="SSF46689">
    <property type="entry name" value="Homeodomain-like"/>
    <property type="match status" value="1"/>
</dbReference>
<feature type="domain" description="Myb-like" evidence="5">
    <location>
        <begin position="29"/>
        <end position="79"/>
    </location>
</feature>
<dbReference type="GO" id="GO:0003677">
    <property type="term" value="F:DNA binding"/>
    <property type="evidence" value="ECO:0007669"/>
    <property type="project" value="InterPro"/>
</dbReference>
<dbReference type="NCBIfam" id="TIGR01557">
    <property type="entry name" value="myb_SHAQKYF"/>
    <property type="match status" value="1"/>
</dbReference>
<organism evidence="7 8">
    <name type="scientific">Euplotes crassus</name>
    <dbReference type="NCBI Taxonomy" id="5936"/>
    <lineage>
        <taxon>Eukaryota</taxon>
        <taxon>Sar</taxon>
        <taxon>Alveolata</taxon>
        <taxon>Ciliophora</taxon>
        <taxon>Intramacronucleata</taxon>
        <taxon>Spirotrichea</taxon>
        <taxon>Hypotrichia</taxon>
        <taxon>Euplotida</taxon>
        <taxon>Euplotidae</taxon>
        <taxon>Moneuplotes</taxon>
    </lineage>
</organism>
<dbReference type="InterPro" id="IPR006447">
    <property type="entry name" value="Myb_dom_plants"/>
</dbReference>
<dbReference type="PANTHER" id="PTHR12802">
    <property type="entry name" value="SWI/SNF COMPLEX-RELATED"/>
    <property type="match status" value="1"/>
</dbReference>
<dbReference type="CDD" id="cd00167">
    <property type="entry name" value="SANT"/>
    <property type="match status" value="1"/>
</dbReference>
<evidence type="ECO:0000256" key="3">
    <source>
        <dbReference type="ARBA" id="ARBA00023242"/>
    </source>
</evidence>
<evidence type="ECO:0000256" key="2">
    <source>
        <dbReference type="ARBA" id="ARBA00023163"/>
    </source>
</evidence>
<feature type="region of interest" description="Disordered" evidence="4">
    <location>
        <begin position="198"/>
        <end position="217"/>
    </location>
</feature>
<proteinExistence type="predicted"/>
<comment type="caution">
    <text evidence="7">The sequence shown here is derived from an EMBL/GenBank/DDBJ whole genome shotgun (WGS) entry which is preliminary data.</text>
</comment>
<keyword evidence="2" id="KW-0804">Transcription</keyword>
<evidence type="ECO:0000313" key="8">
    <source>
        <dbReference type="Proteomes" id="UP001295684"/>
    </source>
</evidence>
<dbReference type="SMART" id="SM00717">
    <property type="entry name" value="SANT"/>
    <property type="match status" value="1"/>
</dbReference>
<name>A0AAD1XCH7_EUPCR</name>
<dbReference type="Proteomes" id="UP001295684">
    <property type="component" value="Unassembled WGS sequence"/>
</dbReference>
<dbReference type="Gene3D" id="1.10.10.60">
    <property type="entry name" value="Homeodomain-like"/>
    <property type="match status" value="1"/>
</dbReference>
<feature type="domain" description="HTH myb-type" evidence="6">
    <location>
        <begin position="29"/>
        <end position="83"/>
    </location>
</feature>
<accession>A0AAD1XCH7</accession>
<protein>
    <submittedName>
        <fullName evidence="7">Uncharacterized protein</fullName>
    </submittedName>
</protein>
<dbReference type="InterPro" id="IPR017930">
    <property type="entry name" value="Myb_dom"/>
</dbReference>
<keyword evidence="8" id="KW-1185">Reference proteome</keyword>
<reference evidence="7" key="1">
    <citation type="submission" date="2023-07" db="EMBL/GenBank/DDBJ databases">
        <authorList>
            <consortium name="AG Swart"/>
            <person name="Singh M."/>
            <person name="Singh A."/>
            <person name="Seah K."/>
            <person name="Emmerich C."/>
        </authorList>
    </citation>
    <scope>NUCLEOTIDE SEQUENCE</scope>
    <source>
        <strain evidence="7">DP1</strain>
    </source>
</reference>
<dbReference type="InterPro" id="IPR001005">
    <property type="entry name" value="SANT/Myb"/>
</dbReference>
<evidence type="ECO:0000259" key="5">
    <source>
        <dbReference type="PROSITE" id="PS50090"/>
    </source>
</evidence>
<dbReference type="PANTHER" id="PTHR12802:SF155">
    <property type="entry name" value="DEUBIQUITINASE MYSM1"/>
    <property type="match status" value="1"/>
</dbReference>
<dbReference type="AlphaFoldDB" id="A0AAD1XCH7"/>
<dbReference type="InterPro" id="IPR009057">
    <property type="entry name" value="Homeodomain-like_sf"/>
</dbReference>
<keyword evidence="1" id="KW-0805">Transcription regulation</keyword>
<gene>
    <name evidence="7" type="ORF">ECRASSUSDP1_LOCUS8067</name>
</gene>
<dbReference type="PROSITE" id="PS50090">
    <property type="entry name" value="MYB_LIKE"/>
    <property type="match status" value="1"/>
</dbReference>
<evidence type="ECO:0000259" key="6">
    <source>
        <dbReference type="PROSITE" id="PS51294"/>
    </source>
</evidence>
<keyword evidence="3" id="KW-0539">Nucleus</keyword>
<dbReference type="PROSITE" id="PS51294">
    <property type="entry name" value="HTH_MYB"/>
    <property type="match status" value="1"/>
</dbReference>
<evidence type="ECO:0000256" key="4">
    <source>
        <dbReference type="SAM" id="MobiDB-lite"/>
    </source>
</evidence>
<dbReference type="Pfam" id="PF00249">
    <property type="entry name" value="Myb_DNA-binding"/>
    <property type="match status" value="1"/>
</dbReference>
<dbReference type="EMBL" id="CAMPGE010007874">
    <property type="protein sequence ID" value="CAI2366793.1"/>
    <property type="molecule type" value="Genomic_DNA"/>
</dbReference>
<evidence type="ECO:0000256" key="1">
    <source>
        <dbReference type="ARBA" id="ARBA00023015"/>
    </source>
</evidence>
<evidence type="ECO:0000313" key="7">
    <source>
        <dbReference type="EMBL" id="CAI2366793.1"/>
    </source>
</evidence>
<sequence>MRKNKEYFLNYRETDIFPATEMSVQLYPRIQKKKGRWTFEEHQTFVNCLKRYGKNWDILDEMIPTRTSIQIRSHCQKYFDQIKKDYKTDDPMEFVLQNMCDASPLYQFELPKEDQLQSNSLMGDITEENNRYLANNKKRDLKKAQKSIQESLPSTISKDKSFQKCDESYSMTKLFKIETIKKKSKILPMKNFCSSNDAREEFAKPKRKPKQKSDNSEFNVKKGCSLLVLNQGRAILQAERIESSIPLKCKSLNGKFNLVLPNYPCQIQIMPLNQPKESMNPESIQSQTVWETNQAKIQTNKFDSFGANTANTTDLSNPRVFLPQENAKNHLMTQRIGLQRHIPYHSNTKKKNIQRCCKSPGEDS</sequence>